<dbReference type="EMBL" id="JAVHJO010000002">
    <property type="protein sequence ID" value="KAK6542354.1"/>
    <property type="molecule type" value="Genomic_DNA"/>
</dbReference>
<reference evidence="1 2" key="1">
    <citation type="submission" date="2019-10" db="EMBL/GenBank/DDBJ databases">
        <authorList>
            <person name="Palmer J.M."/>
        </authorList>
    </citation>
    <scope>NUCLEOTIDE SEQUENCE [LARGE SCALE GENOMIC DNA]</scope>
    <source>
        <strain evidence="1 2">TWF694</strain>
    </source>
</reference>
<sequence length="303" mass="35375">MEAKRKELTLNDLRRVMGSAPGNLQLDRTEYNFKENIPINPDPSTRVALVPQKPQTTDEVAQYVKATGMAQQLESYPKFEDIDPKKHPPETTWLVQKPGSPELPVILPYHLTRAAVKDLADRALKRGYRQPVNFHDPRSDNTYDGWHMDNQIAQYNYPGIVGPADVDDPVQVLTQNTGLAKFEMWHRMWKLFQGLYVQESILPDIRDIMMHKDMTHRLDPLIRDEINLLRVEKKRTRIYTKEQIELIDLGITDRIEWLETMKICLTHMRTFQKLLTELPDDAMMPKKHFKNFKDDPYVPTATV</sequence>
<organism evidence="1 2">
    <name type="scientific">Orbilia ellipsospora</name>
    <dbReference type="NCBI Taxonomy" id="2528407"/>
    <lineage>
        <taxon>Eukaryota</taxon>
        <taxon>Fungi</taxon>
        <taxon>Dikarya</taxon>
        <taxon>Ascomycota</taxon>
        <taxon>Pezizomycotina</taxon>
        <taxon>Orbiliomycetes</taxon>
        <taxon>Orbiliales</taxon>
        <taxon>Orbiliaceae</taxon>
        <taxon>Orbilia</taxon>
    </lineage>
</organism>
<dbReference type="AlphaFoldDB" id="A0AAV9XMB6"/>
<evidence type="ECO:0000313" key="2">
    <source>
        <dbReference type="Proteomes" id="UP001365542"/>
    </source>
</evidence>
<protein>
    <submittedName>
        <fullName evidence="1">Uncharacterized protein</fullName>
    </submittedName>
</protein>
<gene>
    <name evidence="1" type="ORF">TWF694_006313</name>
</gene>
<dbReference type="Proteomes" id="UP001365542">
    <property type="component" value="Unassembled WGS sequence"/>
</dbReference>
<keyword evidence="2" id="KW-1185">Reference proteome</keyword>
<name>A0AAV9XMB6_9PEZI</name>
<comment type="caution">
    <text evidence="1">The sequence shown here is derived from an EMBL/GenBank/DDBJ whole genome shotgun (WGS) entry which is preliminary data.</text>
</comment>
<evidence type="ECO:0000313" key="1">
    <source>
        <dbReference type="EMBL" id="KAK6542354.1"/>
    </source>
</evidence>
<accession>A0AAV9XMB6</accession>
<proteinExistence type="predicted"/>